<dbReference type="EMBL" id="MT142661">
    <property type="protein sequence ID" value="QJA86816.1"/>
    <property type="molecule type" value="Genomic_DNA"/>
</dbReference>
<feature type="domain" description="Lin1244/Lin1753-like N-terminal" evidence="1">
    <location>
        <begin position="8"/>
        <end position="91"/>
    </location>
</feature>
<dbReference type="InterPro" id="IPR025400">
    <property type="entry name" value="Lin1244/Lin1753-like_N"/>
</dbReference>
<dbReference type="Pfam" id="PF14297">
    <property type="entry name" value="Lin1244_N"/>
    <property type="match status" value="1"/>
</dbReference>
<accession>A0A6M3KXC5</accession>
<gene>
    <name evidence="2" type="ORF">MM415B03118_0002</name>
</gene>
<protein>
    <recommendedName>
        <fullName evidence="1">Lin1244/Lin1753-like N-terminal domain-containing protein</fullName>
    </recommendedName>
</protein>
<evidence type="ECO:0000259" key="1">
    <source>
        <dbReference type="Pfam" id="PF14297"/>
    </source>
</evidence>
<name>A0A6M3KXC5_9ZZZZ</name>
<organism evidence="2">
    <name type="scientific">viral metagenome</name>
    <dbReference type="NCBI Taxonomy" id="1070528"/>
    <lineage>
        <taxon>unclassified sequences</taxon>
        <taxon>metagenomes</taxon>
        <taxon>organismal metagenomes</taxon>
    </lineage>
</organism>
<sequence length="257" mass="30862">MAKILNCYFPHDYDARNDRKILKLRRIHGWQGYGLYFALLEILRGQDDFRYPLDNISELEFELRESKEIILSVIRNFDLFKIDEANYFYSISLIARLQPYLEKSERARDAVNKRWEIARKTKETNTNVDTFVDTFVDTNASTNRIEENRIEENRIEKTAPAKKQPDFITKILFDVFWVAYDKKVGSKEKLEKKWNKFSLETQKKILDHVELYKKSQPNKQYRKNPETYFNNQGWTDEIIEFYDPLDPPKAEFYDPVP</sequence>
<proteinExistence type="predicted"/>
<dbReference type="AlphaFoldDB" id="A0A6M3KXC5"/>
<reference evidence="2" key="1">
    <citation type="submission" date="2020-03" db="EMBL/GenBank/DDBJ databases">
        <title>The deep terrestrial virosphere.</title>
        <authorList>
            <person name="Holmfeldt K."/>
            <person name="Nilsson E."/>
            <person name="Simone D."/>
            <person name="Lopez-Fernandez M."/>
            <person name="Wu X."/>
            <person name="de Brujin I."/>
            <person name="Lundin D."/>
            <person name="Andersson A."/>
            <person name="Bertilsson S."/>
            <person name="Dopson M."/>
        </authorList>
    </citation>
    <scope>NUCLEOTIDE SEQUENCE</scope>
    <source>
        <strain evidence="2">MM415B03118</strain>
    </source>
</reference>
<evidence type="ECO:0000313" key="2">
    <source>
        <dbReference type="EMBL" id="QJA86816.1"/>
    </source>
</evidence>